<protein>
    <submittedName>
        <fullName evidence="2">Uncharacterized protein</fullName>
    </submittedName>
</protein>
<organism evidence="2 3">
    <name type="scientific">Colletotrichum sidae</name>
    <dbReference type="NCBI Taxonomy" id="1347389"/>
    <lineage>
        <taxon>Eukaryota</taxon>
        <taxon>Fungi</taxon>
        <taxon>Dikarya</taxon>
        <taxon>Ascomycota</taxon>
        <taxon>Pezizomycotina</taxon>
        <taxon>Sordariomycetes</taxon>
        <taxon>Hypocreomycetidae</taxon>
        <taxon>Glomerellales</taxon>
        <taxon>Glomerellaceae</taxon>
        <taxon>Colletotrichum</taxon>
        <taxon>Colletotrichum orbiculare species complex</taxon>
    </lineage>
</organism>
<evidence type="ECO:0000313" key="2">
    <source>
        <dbReference type="EMBL" id="TEA13921.1"/>
    </source>
</evidence>
<dbReference type="EMBL" id="QAPF01000181">
    <property type="protein sequence ID" value="TEA13921.1"/>
    <property type="molecule type" value="Genomic_DNA"/>
</dbReference>
<feature type="compositionally biased region" description="Basic and acidic residues" evidence="1">
    <location>
        <begin position="186"/>
        <end position="196"/>
    </location>
</feature>
<accession>A0A4R8TAI5</accession>
<keyword evidence="3" id="KW-1185">Reference proteome</keyword>
<reference evidence="2 3" key="1">
    <citation type="submission" date="2018-11" db="EMBL/GenBank/DDBJ databases">
        <title>Genome sequence and assembly of Colletotrichum sidae.</title>
        <authorList>
            <person name="Gan P."/>
            <person name="Shirasu K."/>
        </authorList>
    </citation>
    <scope>NUCLEOTIDE SEQUENCE [LARGE SCALE GENOMIC DNA]</scope>
    <source>
        <strain evidence="2 3">CBS 518.97</strain>
    </source>
</reference>
<comment type="caution">
    <text evidence="2">The sequence shown here is derived from an EMBL/GenBank/DDBJ whole genome shotgun (WGS) entry which is preliminary data.</text>
</comment>
<gene>
    <name evidence="2" type="ORF">C8034_v003999</name>
</gene>
<feature type="compositionally biased region" description="Basic residues" evidence="1">
    <location>
        <begin position="232"/>
        <end position="246"/>
    </location>
</feature>
<feature type="compositionally biased region" description="Acidic residues" evidence="1">
    <location>
        <begin position="151"/>
        <end position="163"/>
    </location>
</feature>
<proteinExistence type="predicted"/>
<evidence type="ECO:0000313" key="3">
    <source>
        <dbReference type="Proteomes" id="UP000295604"/>
    </source>
</evidence>
<feature type="region of interest" description="Disordered" evidence="1">
    <location>
        <begin position="145"/>
        <end position="275"/>
    </location>
</feature>
<feature type="compositionally biased region" description="Polar residues" evidence="1">
    <location>
        <begin position="169"/>
        <end position="180"/>
    </location>
</feature>
<feature type="compositionally biased region" description="Polar residues" evidence="1">
    <location>
        <begin position="220"/>
        <end position="231"/>
    </location>
</feature>
<evidence type="ECO:0000256" key="1">
    <source>
        <dbReference type="SAM" id="MobiDB-lite"/>
    </source>
</evidence>
<name>A0A4R8TAI5_9PEZI</name>
<dbReference type="Proteomes" id="UP000295604">
    <property type="component" value="Unassembled WGS sequence"/>
</dbReference>
<feature type="compositionally biased region" description="Low complexity" evidence="1">
    <location>
        <begin position="197"/>
        <end position="219"/>
    </location>
</feature>
<sequence>MPILRTPGPHRRISSFHHSLTPISPFNSPLSATDRLLAATRSSTIPRNPSALSLFCFNGLPFRADKVTLLAVYRTLLTLGGTKKRDLERWAGQGKQTLGRNIGRLFNAHQSLVPEEYAEFVVQNQKIWGLEGEIEVRRAEIVEGSARNDPIEIDSTDDEDGGDEDSHFTPESPSPNTSQPKHPAARRADKFAKESPAESSATAAAAASPYTPMTPTTPARSTGSSSYPRKQTSSKRRFAPQPRRRQQPTTPTRSNGGGAETLATPTSAKGKGKAV</sequence>
<dbReference type="AlphaFoldDB" id="A0A4R8TAI5"/>